<feature type="domain" description="Acetyl xylan esterase" evidence="4">
    <location>
        <begin position="4"/>
        <end position="310"/>
    </location>
</feature>
<dbReference type="Gene3D" id="3.40.50.1820">
    <property type="entry name" value="alpha/beta hydrolase"/>
    <property type="match status" value="1"/>
</dbReference>
<dbReference type="RefSeq" id="WP_113695941.1">
    <property type="nucleotide sequence ID" value="NZ_CP015163.1"/>
</dbReference>
<evidence type="ECO:0000256" key="1">
    <source>
        <dbReference type="PIRSR" id="PIRSR639069-1"/>
    </source>
</evidence>
<feature type="active site" description="Charge relay system" evidence="1">
    <location>
        <position position="298"/>
    </location>
</feature>
<feature type="binding site" evidence="2">
    <location>
        <position position="92"/>
    </location>
    <ligand>
        <name>substrate</name>
    </ligand>
</feature>
<feature type="region of interest" description="Disordered" evidence="3">
    <location>
        <begin position="1"/>
        <end position="21"/>
    </location>
</feature>
<feature type="active site" description="Nucleophile" evidence="1">
    <location>
        <position position="179"/>
    </location>
</feature>
<dbReference type="GO" id="GO:0005976">
    <property type="term" value="P:polysaccharide metabolic process"/>
    <property type="evidence" value="ECO:0007669"/>
    <property type="project" value="TreeGrafter"/>
</dbReference>
<proteinExistence type="predicted"/>
<dbReference type="Pfam" id="PF05448">
    <property type="entry name" value="AXE1"/>
    <property type="match status" value="1"/>
</dbReference>
<dbReference type="InterPro" id="IPR029058">
    <property type="entry name" value="AB_hydrolase_fold"/>
</dbReference>
<dbReference type="EMBL" id="CP015163">
    <property type="protein sequence ID" value="AXB46883.1"/>
    <property type="molecule type" value="Genomic_DNA"/>
</dbReference>
<evidence type="ECO:0000313" key="6">
    <source>
        <dbReference type="Proteomes" id="UP000250434"/>
    </source>
</evidence>
<gene>
    <name evidence="5" type="ORF">A4R43_34220</name>
</gene>
<dbReference type="GO" id="GO:0052689">
    <property type="term" value="F:carboxylic ester hydrolase activity"/>
    <property type="evidence" value="ECO:0007669"/>
    <property type="project" value="TreeGrafter"/>
</dbReference>
<dbReference type="OrthoDB" id="9770528at2"/>
<dbReference type="PANTHER" id="PTHR40111">
    <property type="entry name" value="CEPHALOSPORIN-C DEACETYLASE"/>
    <property type="match status" value="1"/>
</dbReference>
<dbReference type="InterPro" id="IPR039069">
    <property type="entry name" value="CE7"/>
</dbReference>
<name>A0A344LFQ9_9PSEU</name>
<dbReference type="Proteomes" id="UP000250434">
    <property type="component" value="Chromosome"/>
</dbReference>
<evidence type="ECO:0000256" key="3">
    <source>
        <dbReference type="SAM" id="MobiDB-lite"/>
    </source>
</evidence>
<dbReference type="KEGG" id="aab:A4R43_34220"/>
<feature type="active site" description="Charge relay system" evidence="1">
    <location>
        <position position="269"/>
    </location>
</feature>
<dbReference type="AlphaFoldDB" id="A0A344LFQ9"/>
<dbReference type="PANTHER" id="PTHR40111:SF1">
    <property type="entry name" value="CEPHALOSPORIN-C DEACETYLASE"/>
    <property type="match status" value="1"/>
</dbReference>
<dbReference type="SUPFAM" id="SSF53474">
    <property type="entry name" value="alpha/beta-Hydrolases"/>
    <property type="match status" value="1"/>
</dbReference>
<evidence type="ECO:0000259" key="4">
    <source>
        <dbReference type="Pfam" id="PF05448"/>
    </source>
</evidence>
<accession>A0A344LFQ9</accession>
<evidence type="ECO:0000313" key="5">
    <source>
        <dbReference type="EMBL" id="AXB46883.1"/>
    </source>
</evidence>
<sequence>MPLNFDLSPEQLRSYQGTNPRPADFDGYWEKALAELDATEPQVETRPAEFSAPFARCEDLEFTGVGGVRVHARLARPLADADGSAVLFFHGYNGRSTPWTELLPYVARGQTVAAMDLRGQGWGATGTDWTVSTQLLRGLDEGADQLHMRHAYLDTVRLARTVMDLPGVDPDRVAVTGGSQGGGLSLACAALEPRIALAAVIFPFLSDYQRAWEMALGEAPYQEITTWFRKRDPLHRRREEIFTRLGYIDIQHLAPRVRARVDWTVALEDVVCPPSTQFAAYNKLTGTKSLREYPDFGHEDLPGIEDTLYTVLHTL</sequence>
<dbReference type="InterPro" id="IPR008391">
    <property type="entry name" value="AXE1_dom"/>
</dbReference>
<evidence type="ECO:0000256" key="2">
    <source>
        <dbReference type="PIRSR" id="PIRSR639069-2"/>
    </source>
</evidence>
<organism evidence="5 6">
    <name type="scientific">Amycolatopsis albispora</name>
    <dbReference type="NCBI Taxonomy" id="1804986"/>
    <lineage>
        <taxon>Bacteria</taxon>
        <taxon>Bacillati</taxon>
        <taxon>Actinomycetota</taxon>
        <taxon>Actinomycetes</taxon>
        <taxon>Pseudonocardiales</taxon>
        <taxon>Pseudonocardiaceae</taxon>
        <taxon>Amycolatopsis</taxon>
    </lineage>
</organism>
<protein>
    <submittedName>
        <fullName evidence="5">Acetylesterase</fullName>
    </submittedName>
</protein>
<keyword evidence="6" id="KW-1185">Reference proteome</keyword>
<reference evidence="5 6" key="1">
    <citation type="submission" date="2016-04" db="EMBL/GenBank/DDBJ databases">
        <title>Complete genome sequence and analysis of deep-sea sediment isolate, Amycolatopsis sp. WP1.</title>
        <authorList>
            <person name="Wang H."/>
            <person name="Chen S."/>
            <person name="Wu Q."/>
        </authorList>
    </citation>
    <scope>NUCLEOTIDE SEQUENCE [LARGE SCALE GENOMIC DNA]</scope>
    <source>
        <strain evidence="5 6">WP1</strain>
    </source>
</reference>